<dbReference type="Gene3D" id="1.10.150.280">
    <property type="entry name" value="AF1531-like domain"/>
    <property type="match status" value="1"/>
</dbReference>
<dbReference type="Pfam" id="PF00225">
    <property type="entry name" value="Kinesin"/>
    <property type="match status" value="1"/>
</dbReference>
<dbReference type="PANTHER" id="PTHR47969:SF9">
    <property type="entry name" value="KINESIN-LIKE PROTEIN"/>
    <property type="match status" value="1"/>
</dbReference>
<dbReference type="PANTHER" id="PTHR47969">
    <property type="entry name" value="CHROMOSOME-ASSOCIATED KINESIN KIF4A-RELATED"/>
    <property type="match status" value="1"/>
</dbReference>
<organism evidence="9 10">
    <name type="scientific">Blattamonas nauphoetae</name>
    <dbReference type="NCBI Taxonomy" id="2049346"/>
    <lineage>
        <taxon>Eukaryota</taxon>
        <taxon>Metamonada</taxon>
        <taxon>Preaxostyla</taxon>
        <taxon>Oxymonadida</taxon>
        <taxon>Blattamonas</taxon>
    </lineage>
</organism>
<accession>A0ABQ9YBT1</accession>
<dbReference type="InterPro" id="IPR027640">
    <property type="entry name" value="Kinesin-like_fam"/>
</dbReference>
<feature type="compositionally biased region" description="Basic and acidic residues" evidence="7">
    <location>
        <begin position="454"/>
        <end position="464"/>
    </location>
</feature>
<dbReference type="Proteomes" id="UP001281761">
    <property type="component" value="Unassembled WGS sequence"/>
</dbReference>
<comment type="similarity">
    <text evidence="5 6">Belongs to the TRAFAC class myosin-kinesin ATPase superfamily. Kinesin family.</text>
</comment>
<evidence type="ECO:0000256" key="7">
    <source>
        <dbReference type="SAM" id="MobiDB-lite"/>
    </source>
</evidence>
<reference evidence="9 10" key="1">
    <citation type="journal article" date="2022" name="bioRxiv">
        <title>Genomics of Preaxostyla Flagellates Illuminates Evolutionary Transitions and the Path Towards Mitochondrial Loss.</title>
        <authorList>
            <person name="Novak L.V.F."/>
            <person name="Treitli S.C."/>
            <person name="Pyrih J."/>
            <person name="Halakuc P."/>
            <person name="Pipaliya S.V."/>
            <person name="Vacek V."/>
            <person name="Brzon O."/>
            <person name="Soukal P."/>
            <person name="Eme L."/>
            <person name="Dacks J.B."/>
            <person name="Karnkowska A."/>
            <person name="Elias M."/>
            <person name="Hampl V."/>
        </authorList>
    </citation>
    <scope>NUCLEOTIDE SEQUENCE [LARGE SCALE GENOMIC DNA]</scope>
    <source>
        <strain evidence="9">NAU3</strain>
        <tissue evidence="9">Gut</tissue>
    </source>
</reference>
<evidence type="ECO:0000313" key="10">
    <source>
        <dbReference type="Proteomes" id="UP001281761"/>
    </source>
</evidence>
<feature type="domain" description="Kinesin motor" evidence="8">
    <location>
        <begin position="7"/>
        <end position="330"/>
    </location>
</feature>
<protein>
    <recommendedName>
        <fullName evidence="6">Kinesin-like protein</fullName>
    </recommendedName>
</protein>
<feature type="region of interest" description="Disordered" evidence="7">
    <location>
        <begin position="441"/>
        <end position="579"/>
    </location>
</feature>
<evidence type="ECO:0000256" key="5">
    <source>
        <dbReference type="PROSITE-ProRule" id="PRU00283"/>
    </source>
</evidence>
<feature type="compositionally biased region" description="Basic and acidic residues" evidence="7">
    <location>
        <begin position="479"/>
        <end position="494"/>
    </location>
</feature>
<keyword evidence="10" id="KW-1185">Reference proteome</keyword>
<evidence type="ECO:0000256" key="1">
    <source>
        <dbReference type="ARBA" id="ARBA00022701"/>
    </source>
</evidence>
<evidence type="ECO:0000313" key="9">
    <source>
        <dbReference type="EMBL" id="KAK2961217.1"/>
    </source>
</evidence>
<gene>
    <name evidence="9" type="ORF">BLNAU_3663</name>
</gene>
<feature type="compositionally biased region" description="Polar residues" evidence="7">
    <location>
        <begin position="553"/>
        <end position="562"/>
    </location>
</feature>
<feature type="binding site" evidence="5">
    <location>
        <begin position="94"/>
        <end position="101"/>
    </location>
    <ligand>
        <name>ATP</name>
        <dbReference type="ChEBI" id="CHEBI:30616"/>
    </ligand>
</feature>
<dbReference type="SUPFAM" id="SSF52540">
    <property type="entry name" value="P-loop containing nucleoside triphosphate hydrolases"/>
    <property type="match status" value="1"/>
</dbReference>
<sequence length="855" mass="95096">MEINDAKIRTVIRIRPFLPSEDVERCLNVLKDSTSGGKATHLQVFDRVTFQTNTSRFDGCYDEDNTQMDLFSAEIQPSLSHCFNGINFTVFAYGMTGSGKTFTMQGPPNNPGIIPLLVQDLFRQAKTHGLGSKKVTIELGFVEIYTEKIRDLLNPASIDLQLREDIDKTIFVAGLTWKPLNTSSDFTKEYAQGCQNRTVAATRLNAESSRSHAVVMLRVKKTDGNKLLTSKVNLIDLAGSEDNRKTGNTGMRMTESSAINRSLMTLGRVIQAINTNDTRPPYRESKLTRLLQDSLSGGGQSVVIGCLSPSPKFLSDSCKTIEFTRSTGKINTKMVMHAEEIAFWLCPSQTTMTVQDVEGKMVEMKKIQPQRGRTAAAASQNTVRSSKETGMSTEKLIQSLRSIPRLKEVLDILVKEQLESQKGRVEQLEETIQLLTQAVFGSESGGDSSHPAAKKIDRQPRKSTDSIQSNHSLVVPGTKKSEKEKRKEEQDKKFAALQHQLTQIPSKHARRPASAGTAHPQNKDATARPNQPLPNTAAKTSRQPQSPFAKRVQQLTSLSAQNPKHPRLNAAPSQPNRDDVKRTVRFAVDSSASQFPQPPSGESSAAQAMTPTTKLRRVFDLIAESRKAERDQKPAEAIELLQRALQMCPQDKKIRERIDKLQEQHPDIIVKQKRGVPTTNPLLSGKENRPNATQFAFNVLNSPSPIRRVGKGMASGKRAPASGAYDDSLATPFFGRQAEESEWVNEEESASEEKKPKERRKKARKIEREEDETQSAFEQRVVHLLNTGDVKQLMQLGGVGKKKAELILFHRENGRVFSAIDDLRLVLVTEDKLAQLKGLRTTNINEEPSLFAIDD</sequence>
<evidence type="ECO:0000256" key="2">
    <source>
        <dbReference type="ARBA" id="ARBA00022741"/>
    </source>
</evidence>
<dbReference type="PROSITE" id="PS00411">
    <property type="entry name" value="KINESIN_MOTOR_1"/>
    <property type="match status" value="1"/>
</dbReference>
<keyword evidence="3 5" id="KW-0067">ATP-binding</keyword>
<keyword evidence="4 5" id="KW-0505">Motor protein</keyword>
<dbReference type="SMART" id="SM00129">
    <property type="entry name" value="KISc"/>
    <property type="match status" value="1"/>
</dbReference>
<dbReference type="InterPro" id="IPR019821">
    <property type="entry name" value="Kinesin_motor_CS"/>
</dbReference>
<keyword evidence="2 5" id="KW-0547">Nucleotide-binding</keyword>
<dbReference type="InterPro" id="IPR010994">
    <property type="entry name" value="RuvA_2-like"/>
</dbReference>
<dbReference type="InterPro" id="IPR036961">
    <property type="entry name" value="Kinesin_motor_dom_sf"/>
</dbReference>
<dbReference type="PRINTS" id="PR00380">
    <property type="entry name" value="KINESINHEAVY"/>
</dbReference>
<dbReference type="EMBL" id="JARBJD010000017">
    <property type="protein sequence ID" value="KAK2961217.1"/>
    <property type="molecule type" value="Genomic_DNA"/>
</dbReference>
<dbReference type="SUPFAM" id="SSF47781">
    <property type="entry name" value="RuvA domain 2-like"/>
    <property type="match status" value="1"/>
</dbReference>
<feature type="compositionally biased region" description="Polar residues" evidence="7">
    <location>
        <begin position="533"/>
        <end position="546"/>
    </location>
</feature>
<dbReference type="InterPro" id="IPR001752">
    <property type="entry name" value="Kinesin_motor_dom"/>
</dbReference>
<feature type="compositionally biased region" description="Acidic residues" evidence="7">
    <location>
        <begin position="740"/>
        <end position="750"/>
    </location>
</feature>
<evidence type="ECO:0000256" key="6">
    <source>
        <dbReference type="RuleBase" id="RU000394"/>
    </source>
</evidence>
<dbReference type="InterPro" id="IPR027417">
    <property type="entry name" value="P-loop_NTPase"/>
</dbReference>
<proteinExistence type="inferred from homology"/>
<evidence type="ECO:0000259" key="8">
    <source>
        <dbReference type="PROSITE" id="PS50067"/>
    </source>
</evidence>
<feature type="region of interest" description="Disordered" evidence="7">
    <location>
        <begin position="740"/>
        <end position="773"/>
    </location>
</feature>
<evidence type="ECO:0000256" key="4">
    <source>
        <dbReference type="ARBA" id="ARBA00023175"/>
    </source>
</evidence>
<comment type="caution">
    <text evidence="9">The sequence shown here is derived from an EMBL/GenBank/DDBJ whole genome shotgun (WGS) entry which is preliminary data.</text>
</comment>
<name>A0ABQ9YBT1_9EUKA</name>
<dbReference type="Gene3D" id="3.40.850.10">
    <property type="entry name" value="Kinesin motor domain"/>
    <property type="match status" value="1"/>
</dbReference>
<keyword evidence="1 6" id="KW-0493">Microtubule</keyword>
<feature type="region of interest" description="Disordered" evidence="7">
    <location>
        <begin position="590"/>
        <end position="609"/>
    </location>
</feature>
<evidence type="ECO:0000256" key="3">
    <source>
        <dbReference type="ARBA" id="ARBA00022840"/>
    </source>
</evidence>
<dbReference type="PROSITE" id="PS50067">
    <property type="entry name" value="KINESIN_MOTOR_2"/>
    <property type="match status" value="1"/>
</dbReference>